<feature type="compositionally biased region" description="Low complexity" evidence="1">
    <location>
        <begin position="58"/>
        <end position="72"/>
    </location>
</feature>
<dbReference type="GeneID" id="140598758"/>
<feature type="compositionally biased region" description="Low complexity" evidence="1">
    <location>
        <begin position="23"/>
        <end position="37"/>
    </location>
</feature>
<protein>
    <recommendedName>
        <fullName evidence="4">Basic proline-rich protein-like</fullName>
    </recommendedName>
</protein>
<dbReference type="Proteomes" id="UP001652641">
    <property type="component" value="Chromosome 4"/>
</dbReference>
<feature type="region of interest" description="Disordered" evidence="1">
    <location>
        <begin position="1"/>
        <end position="171"/>
    </location>
</feature>
<organism evidence="2 3">
    <name type="scientific">Vulpes vulpes</name>
    <name type="common">Red fox</name>
    <dbReference type="NCBI Taxonomy" id="9627"/>
    <lineage>
        <taxon>Eukaryota</taxon>
        <taxon>Metazoa</taxon>
        <taxon>Chordata</taxon>
        <taxon>Craniata</taxon>
        <taxon>Vertebrata</taxon>
        <taxon>Euteleostomi</taxon>
        <taxon>Mammalia</taxon>
        <taxon>Eutheria</taxon>
        <taxon>Laurasiatheria</taxon>
        <taxon>Carnivora</taxon>
        <taxon>Caniformia</taxon>
        <taxon>Canidae</taxon>
        <taxon>Vulpes</taxon>
    </lineage>
</organism>
<feature type="compositionally biased region" description="Pro residues" evidence="1">
    <location>
        <begin position="12"/>
        <end position="22"/>
    </location>
</feature>
<evidence type="ECO:0008006" key="4">
    <source>
        <dbReference type="Google" id="ProtNLM"/>
    </source>
</evidence>
<keyword evidence="2" id="KW-1185">Reference proteome</keyword>
<evidence type="ECO:0000313" key="3">
    <source>
        <dbReference type="RefSeq" id="XP_072613392.1"/>
    </source>
</evidence>
<proteinExistence type="predicted"/>
<name>A0ABM5AF32_VULVU</name>
<reference evidence="3" key="1">
    <citation type="submission" date="2025-08" db="UniProtKB">
        <authorList>
            <consortium name="RefSeq"/>
        </authorList>
    </citation>
    <scope>IDENTIFICATION</scope>
    <source>
        <tissue evidence="3">Cell line</tissue>
    </source>
</reference>
<gene>
    <name evidence="3" type="primary">LOC140598758</name>
</gene>
<sequence>MARGSPRARAPRPAPPARPSALPPARGAGPGGAQPLPGAGGRPPLPAGCAAGPGGPRLGLASSPAAPGLGAPRGPPPVRPGRGAAASPPALGGGSDRQGQAHVHPAGRLRLLRRRARPAHPPSALVRARTEAHGRKVTPARRAQERPGTEPSKQDAQRSRGGRQRATDSDVPLQCCSRISRMYCYGHRVLPHDYPSLVKKLKYNLTKPETEKKTRRPGAS</sequence>
<feature type="compositionally biased region" description="Low complexity" evidence="1">
    <location>
        <begin position="80"/>
        <end position="90"/>
    </location>
</feature>
<feature type="compositionally biased region" description="Basic residues" evidence="1">
    <location>
        <begin position="105"/>
        <end position="118"/>
    </location>
</feature>
<evidence type="ECO:0000313" key="2">
    <source>
        <dbReference type="Proteomes" id="UP001652641"/>
    </source>
</evidence>
<accession>A0ABM5AF32</accession>
<dbReference type="RefSeq" id="XP_072613392.1">
    <property type="nucleotide sequence ID" value="XM_072757291.1"/>
</dbReference>
<feature type="compositionally biased region" description="Basic and acidic residues" evidence="1">
    <location>
        <begin position="142"/>
        <end position="158"/>
    </location>
</feature>
<evidence type="ECO:0000256" key="1">
    <source>
        <dbReference type="SAM" id="MobiDB-lite"/>
    </source>
</evidence>